<dbReference type="FunFam" id="2.170.220.10:FF:000002">
    <property type="entry name" value="Methionine--tRNA ligase"/>
    <property type="match status" value="1"/>
</dbReference>
<dbReference type="GO" id="GO:0006431">
    <property type="term" value="P:methionyl-tRNA aminoacylation"/>
    <property type="evidence" value="ECO:0007669"/>
    <property type="project" value="InterPro"/>
</dbReference>
<evidence type="ECO:0000256" key="10">
    <source>
        <dbReference type="RuleBase" id="RU363039"/>
    </source>
</evidence>
<dbReference type="InterPro" id="IPR009080">
    <property type="entry name" value="tRNAsynth_Ia_anticodon-bd"/>
</dbReference>
<dbReference type="GO" id="GO:0005524">
    <property type="term" value="F:ATP binding"/>
    <property type="evidence" value="ECO:0007669"/>
    <property type="project" value="UniProtKB-KW"/>
</dbReference>
<keyword evidence="8 10" id="KW-0030">Aminoacyl-tRNA synthetase</keyword>
<keyword evidence="4 10" id="KW-0436">Ligase</keyword>
<evidence type="ECO:0000256" key="1">
    <source>
        <dbReference type="ARBA" id="ARBA00003314"/>
    </source>
</evidence>
<dbReference type="OrthoDB" id="9810191at2"/>
<feature type="domain" description="Methionyl/Leucyl tRNA synthetase" evidence="12">
    <location>
        <begin position="147"/>
        <end position="356"/>
    </location>
</feature>
<organism evidence="13 14">
    <name type="scientific">Cephaloticoccus primus</name>
    <dbReference type="NCBI Taxonomy" id="1548207"/>
    <lineage>
        <taxon>Bacteria</taxon>
        <taxon>Pseudomonadati</taxon>
        <taxon>Verrucomicrobiota</taxon>
        <taxon>Opitutia</taxon>
        <taxon>Opitutales</taxon>
        <taxon>Opitutaceae</taxon>
        <taxon>Cephaloticoccus</taxon>
    </lineage>
</organism>
<protein>
    <recommendedName>
        <fullName evidence="3">Methionine--tRNA ligase</fullName>
        <ecNumber evidence="2">6.1.1.10</ecNumber>
    </recommendedName>
    <alternativeName>
        <fullName evidence="9">Methionyl-tRNA synthetase</fullName>
    </alternativeName>
</protein>
<dbReference type="RefSeq" id="WP_068629466.1">
    <property type="nucleotide sequence ID" value="NZ_LSZQ01000030.1"/>
</dbReference>
<gene>
    <name evidence="13" type="ORF">AXK11_03950</name>
</gene>
<evidence type="ECO:0000256" key="6">
    <source>
        <dbReference type="ARBA" id="ARBA00022840"/>
    </source>
</evidence>
<feature type="domain" description="Methionyl/Leucyl tRNA synthetase" evidence="12">
    <location>
        <begin position="5"/>
        <end position="136"/>
    </location>
</feature>
<evidence type="ECO:0000256" key="3">
    <source>
        <dbReference type="ARBA" id="ARBA00018753"/>
    </source>
</evidence>
<evidence type="ECO:0000256" key="4">
    <source>
        <dbReference type="ARBA" id="ARBA00022598"/>
    </source>
</evidence>
<evidence type="ECO:0000256" key="2">
    <source>
        <dbReference type="ARBA" id="ARBA00012838"/>
    </source>
</evidence>
<dbReference type="AlphaFoldDB" id="A0A139SPL3"/>
<evidence type="ECO:0000256" key="8">
    <source>
        <dbReference type="ARBA" id="ARBA00023146"/>
    </source>
</evidence>
<dbReference type="CDD" id="cd00814">
    <property type="entry name" value="MetRS_core"/>
    <property type="match status" value="1"/>
</dbReference>
<evidence type="ECO:0000313" key="13">
    <source>
        <dbReference type="EMBL" id="KXU36518.1"/>
    </source>
</evidence>
<keyword evidence="6 10" id="KW-0067">ATP-binding</keyword>
<dbReference type="PRINTS" id="PR01041">
    <property type="entry name" value="TRNASYNTHMET"/>
</dbReference>
<evidence type="ECO:0000259" key="12">
    <source>
        <dbReference type="Pfam" id="PF09334"/>
    </source>
</evidence>
<dbReference type="InterPro" id="IPR014729">
    <property type="entry name" value="Rossmann-like_a/b/a_fold"/>
</dbReference>
<comment type="similarity">
    <text evidence="10">Belongs to the class-I aminoacyl-tRNA synthetase family.</text>
</comment>
<evidence type="ECO:0000256" key="7">
    <source>
        <dbReference type="ARBA" id="ARBA00022917"/>
    </source>
</evidence>
<comment type="caution">
    <text evidence="13">The sequence shown here is derived from an EMBL/GenBank/DDBJ whole genome shotgun (WGS) entry which is preliminary data.</text>
</comment>
<dbReference type="Gene3D" id="2.170.220.10">
    <property type="match status" value="1"/>
</dbReference>
<dbReference type="STRING" id="1548207.AXK11_03950"/>
<keyword evidence="14" id="KW-1185">Reference proteome</keyword>
<dbReference type="EMBL" id="LSZQ01000030">
    <property type="protein sequence ID" value="KXU36518.1"/>
    <property type="molecule type" value="Genomic_DNA"/>
</dbReference>
<dbReference type="SUPFAM" id="SSF47323">
    <property type="entry name" value="Anticodon-binding domain of a subclass of class I aminoacyl-tRNA synthetases"/>
    <property type="match status" value="1"/>
</dbReference>
<reference evidence="14" key="1">
    <citation type="submission" date="2016-02" db="EMBL/GenBank/DDBJ databases">
        <authorList>
            <person name="Sanders J.G."/>
            <person name="Lin J.Y."/>
            <person name="Wertz J.T."/>
            <person name="Russell J.A."/>
            <person name="Moreau C.S."/>
            <person name="Powell S."/>
        </authorList>
    </citation>
    <scope>NUCLEOTIDE SEQUENCE [LARGE SCALE GENOMIC DNA]</scope>
    <source>
        <strain evidence="14">CAG34</strain>
    </source>
</reference>
<dbReference type="EC" id="6.1.1.10" evidence="2"/>
<dbReference type="Pfam" id="PF09334">
    <property type="entry name" value="tRNA-synt_1g"/>
    <property type="match status" value="2"/>
</dbReference>
<comment type="function">
    <text evidence="1">Is required not only for elongation of protein synthesis but also for the initiation of all mRNA translation through initiator tRNA(fMet) aminoacylation.</text>
</comment>
<evidence type="ECO:0000256" key="9">
    <source>
        <dbReference type="ARBA" id="ARBA00030904"/>
    </source>
</evidence>
<evidence type="ECO:0000256" key="5">
    <source>
        <dbReference type="ARBA" id="ARBA00022741"/>
    </source>
</evidence>
<dbReference type="InterPro" id="IPR015413">
    <property type="entry name" value="Methionyl/Leucyl_tRNA_Synth"/>
</dbReference>
<accession>A0A139SPL3</accession>
<feature type="region of interest" description="Disordered" evidence="11">
    <location>
        <begin position="382"/>
        <end position="408"/>
    </location>
</feature>
<dbReference type="Gene3D" id="3.40.50.620">
    <property type="entry name" value="HUPs"/>
    <property type="match status" value="1"/>
</dbReference>
<dbReference type="GO" id="GO:0004825">
    <property type="term" value="F:methionine-tRNA ligase activity"/>
    <property type="evidence" value="ECO:0007669"/>
    <property type="project" value="UniProtKB-EC"/>
</dbReference>
<dbReference type="PANTHER" id="PTHR43326">
    <property type="entry name" value="METHIONYL-TRNA SYNTHETASE"/>
    <property type="match status" value="1"/>
</dbReference>
<dbReference type="Proteomes" id="UP000070058">
    <property type="component" value="Unassembled WGS sequence"/>
</dbReference>
<keyword evidence="7 10" id="KW-0648">Protein biosynthesis</keyword>
<dbReference type="InterPro" id="IPR023457">
    <property type="entry name" value="Met-tRNA_synth_2"/>
</dbReference>
<feature type="compositionally biased region" description="Low complexity" evidence="11">
    <location>
        <begin position="382"/>
        <end position="403"/>
    </location>
</feature>
<evidence type="ECO:0000313" key="14">
    <source>
        <dbReference type="Proteomes" id="UP000070058"/>
    </source>
</evidence>
<name>A0A139SPL3_9BACT</name>
<evidence type="ECO:0000256" key="11">
    <source>
        <dbReference type="SAM" id="MobiDB-lite"/>
    </source>
</evidence>
<proteinExistence type="inferred from homology"/>
<dbReference type="Gene3D" id="1.10.730.10">
    <property type="entry name" value="Isoleucyl-tRNA Synthetase, Domain 1"/>
    <property type="match status" value="1"/>
</dbReference>
<dbReference type="PANTHER" id="PTHR43326:SF1">
    <property type="entry name" value="METHIONINE--TRNA LIGASE, MITOCHONDRIAL"/>
    <property type="match status" value="1"/>
</dbReference>
<dbReference type="InterPro" id="IPR033911">
    <property type="entry name" value="MetRS_core"/>
</dbReference>
<dbReference type="SUPFAM" id="SSF52374">
    <property type="entry name" value="Nucleotidylyl transferase"/>
    <property type="match status" value="1"/>
</dbReference>
<sequence length="551" mass="61996">MPDFYITTAIDYVNGSPHLGHAYEKVLTDVIARIRRMMGDRVYFLTGVDEHGQKVQQSARARGVEPQQFCDEIAQEFRALLPRLNVSNDDFIRTTEERHKKIVRELLQRLYDKGEIYKAEYRGYYSTRQEQFLQEKDRNPDGTWPAIFGEVTEITESNYFFKLSAYQDWLVQFLQENERFVFPKFRQKQVLEFLKEPLNDLCISRPKERLEWGIPLPFDEDFVTYVWFDALTNYYSAVADRDGVWPATWHVIGKDILVPPHAVYWPIMLRAAGIPLPKGIIAHGWWSINSDKMSKSTGNFIEPNAFVEKYGVDALRYFLLREMVVGQDSDFSEAQFLARYNADLANNLGNLLNRTLNMLNRFAEARVPAVAVVAGAESAAGAQGKAGSSDPASTASDAAASPEAELRTQWEQTREAIPALWEGFQFHIGLERTIHFVSATNAYIEKRAPWKLGKSGEPADRVLLDTTLATMAEALRLASVLLRPFIPESVARIEAALGYAPSGDFAQQCEWGSRLTGAQVAEALVLFPRVQAAAPAAANAANAGVRPPKSA</sequence>
<keyword evidence="5 10" id="KW-0547">Nucleotide-binding</keyword>